<gene>
    <name evidence="1" type="ORF">SSE37_23989</name>
</gene>
<name>A3K0P3_SAGS3</name>
<protein>
    <submittedName>
        <fullName evidence="1">Uncharacterized protein</fullName>
    </submittedName>
</protein>
<proteinExistence type="predicted"/>
<dbReference type="AlphaFoldDB" id="A3K0P3"/>
<evidence type="ECO:0000313" key="1">
    <source>
        <dbReference type="EMBL" id="EBA09358.1"/>
    </source>
</evidence>
<accession>A3K0P3</accession>
<dbReference type="EMBL" id="AAYA01000003">
    <property type="protein sequence ID" value="EBA09358.1"/>
    <property type="molecule type" value="Genomic_DNA"/>
</dbReference>
<dbReference type="Proteomes" id="UP000005713">
    <property type="component" value="Unassembled WGS sequence"/>
</dbReference>
<reference evidence="1 2" key="1">
    <citation type="submission" date="2006-06" db="EMBL/GenBank/DDBJ databases">
        <authorList>
            <person name="Moran M.A."/>
            <person name="Ferriera S."/>
            <person name="Johnson J."/>
            <person name="Kravitz S."/>
            <person name="Beeson K."/>
            <person name="Sutton G."/>
            <person name="Rogers Y.-H."/>
            <person name="Friedman R."/>
            <person name="Frazier M."/>
            <person name="Venter J.C."/>
        </authorList>
    </citation>
    <scope>NUCLEOTIDE SEQUENCE [LARGE SCALE GENOMIC DNA]</scope>
    <source>
        <strain evidence="1 2">E-37</strain>
    </source>
</reference>
<organism evidence="1 2">
    <name type="scientific">Sagittula stellata (strain ATCC 700073 / DSM 11524 / E-37)</name>
    <dbReference type="NCBI Taxonomy" id="388399"/>
    <lineage>
        <taxon>Bacteria</taxon>
        <taxon>Pseudomonadati</taxon>
        <taxon>Pseudomonadota</taxon>
        <taxon>Alphaproteobacteria</taxon>
        <taxon>Rhodobacterales</taxon>
        <taxon>Roseobacteraceae</taxon>
        <taxon>Sagittula</taxon>
    </lineage>
</organism>
<evidence type="ECO:0000313" key="2">
    <source>
        <dbReference type="Proteomes" id="UP000005713"/>
    </source>
</evidence>
<keyword evidence="2" id="KW-1185">Reference proteome</keyword>
<comment type="caution">
    <text evidence="1">The sequence shown here is derived from an EMBL/GenBank/DDBJ whole genome shotgun (WGS) entry which is preliminary data.</text>
</comment>
<sequence length="287" mass="31123">MAGPMATQAAEPEQPSSFGGFSYHGTLSIGTTDMKPGPGIGFADVSFAVPLTSRVPLTFEFGTYLFSLDGKRPHETYGAFAWDSRYKLGALRPAYDAVLPSVFEDTAPFLAYSRAEYTRAYNTVEAMRRTAVPWGLSAEGSTGSLDWIVSVHDASKGSFRSASAALTWNGNSYRLMAAVESVWTRDNEHVATNSKVGGAYLFDGGEIGLAYLHPEANQRPDAVAWHMRVPLADRLGLDVMGEFTEDATDEAYGIAVDYSFKEFGKVTFAATDGALHPGLHATYTYKF</sequence>